<dbReference type="Gene3D" id="1.10.150.170">
    <property type="entry name" value="Putative methyltransferase TM0872, insert domain"/>
    <property type="match status" value="1"/>
</dbReference>
<organism evidence="7 8">
    <name type="scientific">candidate division KSB3 bacterium</name>
    <dbReference type="NCBI Taxonomy" id="2044937"/>
    <lineage>
        <taxon>Bacteria</taxon>
        <taxon>candidate division KSB3</taxon>
    </lineage>
</organism>
<dbReference type="GO" id="GO:0005737">
    <property type="term" value="C:cytoplasm"/>
    <property type="evidence" value="ECO:0007669"/>
    <property type="project" value="UniProtKB-SubCell"/>
</dbReference>
<comment type="catalytic activity">
    <reaction evidence="6">
        <text>cytidine(1402) in 16S rRNA + S-adenosyl-L-methionine = N(4)-methylcytidine(1402) in 16S rRNA + S-adenosyl-L-homocysteine + H(+)</text>
        <dbReference type="Rhea" id="RHEA:42928"/>
        <dbReference type="Rhea" id="RHEA-COMP:10286"/>
        <dbReference type="Rhea" id="RHEA-COMP:10287"/>
        <dbReference type="ChEBI" id="CHEBI:15378"/>
        <dbReference type="ChEBI" id="CHEBI:57856"/>
        <dbReference type="ChEBI" id="CHEBI:59789"/>
        <dbReference type="ChEBI" id="CHEBI:74506"/>
        <dbReference type="ChEBI" id="CHEBI:82748"/>
        <dbReference type="EC" id="2.1.1.199"/>
    </reaction>
</comment>
<dbReference type="SUPFAM" id="SSF53335">
    <property type="entry name" value="S-adenosyl-L-methionine-dependent methyltransferases"/>
    <property type="match status" value="1"/>
</dbReference>
<dbReference type="InterPro" id="IPR023397">
    <property type="entry name" value="SAM-dep_MeTrfase_MraW_recog"/>
</dbReference>
<dbReference type="InterPro" id="IPR002903">
    <property type="entry name" value="RsmH"/>
</dbReference>
<comment type="function">
    <text evidence="6">Specifically methylates the N4 position of cytidine in position 1402 (C1402) of 16S rRNA.</text>
</comment>
<feature type="binding site" evidence="6">
    <location>
        <position position="105"/>
    </location>
    <ligand>
        <name>S-adenosyl-L-methionine</name>
        <dbReference type="ChEBI" id="CHEBI:59789"/>
    </ligand>
</feature>
<dbReference type="EC" id="2.1.1.199" evidence="6"/>
<feature type="binding site" evidence="6">
    <location>
        <position position="112"/>
    </location>
    <ligand>
        <name>S-adenosyl-L-methionine</name>
        <dbReference type="ChEBI" id="CHEBI:59789"/>
    </ligand>
</feature>
<evidence type="ECO:0000256" key="6">
    <source>
        <dbReference type="HAMAP-Rule" id="MF_01007"/>
    </source>
</evidence>
<keyword evidence="6" id="KW-0963">Cytoplasm</keyword>
<feature type="binding site" evidence="6">
    <location>
        <position position="52"/>
    </location>
    <ligand>
        <name>S-adenosyl-L-methionine</name>
        <dbReference type="ChEBI" id="CHEBI:59789"/>
    </ligand>
</feature>
<protein>
    <recommendedName>
        <fullName evidence="6">Ribosomal RNA small subunit methyltransferase H</fullName>
        <ecNumber evidence="6">2.1.1.199</ecNumber>
    </recommendedName>
    <alternativeName>
        <fullName evidence="6">16S rRNA m(4)C1402 methyltransferase</fullName>
    </alternativeName>
    <alternativeName>
        <fullName evidence="6">rRNA (cytosine-N(4)-)-methyltransferase RsmH</fullName>
    </alternativeName>
</protein>
<evidence type="ECO:0000256" key="5">
    <source>
        <dbReference type="ARBA" id="ARBA00022691"/>
    </source>
</evidence>
<dbReference type="SUPFAM" id="SSF81799">
    <property type="entry name" value="Putative methyltransferase TM0872, insert domain"/>
    <property type="match status" value="1"/>
</dbReference>
<evidence type="ECO:0000256" key="3">
    <source>
        <dbReference type="ARBA" id="ARBA00022603"/>
    </source>
</evidence>
<evidence type="ECO:0000256" key="1">
    <source>
        <dbReference type="ARBA" id="ARBA00010396"/>
    </source>
</evidence>
<dbReference type="Gene3D" id="3.40.50.150">
    <property type="entry name" value="Vaccinia Virus protein VP39"/>
    <property type="match status" value="1"/>
</dbReference>
<dbReference type="CDD" id="cd02440">
    <property type="entry name" value="AdoMet_MTases"/>
    <property type="match status" value="1"/>
</dbReference>
<keyword evidence="3 6" id="KW-0489">Methyltransferase</keyword>
<feature type="binding site" evidence="6">
    <location>
        <begin position="33"/>
        <end position="35"/>
    </location>
    <ligand>
        <name>S-adenosyl-L-methionine</name>
        <dbReference type="ChEBI" id="CHEBI:59789"/>
    </ligand>
</feature>
<dbReference type="GO" id="GO:0071424">
    <property type="term" value="F:rRNA (cytosine-N4-)-methyltransferase activity"/>
    <property type="evidence" value="ECO:0007669"/>
    <property type="project" value="UniProtKB-UniRule"/>
</dbReference>
<comment type="caution">
    <text evidence="7">The sequence shown here is derived from an EMBL/GenBank/DDBJ whole genome shotgun (WGS) entry which is preliminary data.</text>
</comment>
<accession>A0A9D5Q4U4</accession>
<dbReference type="InterPro" id="IPR029063">
    <property type="entry name" value="SAM-dependent_MTases_sf"/>
</dbReference>
<sequence length="320" mass="36441">MQQHHIPVLLHEVLEGLQCAQKGVYLDCTVGCGGHAAAILACHPENRVIGIDRDSAALQIARQRLQPFEDRVVLYHERFEQVDLVLQSADIQNQIEPYVDGILCDLGVSSLQLDDAERGFSFQHTGWLDMRMNQHEPEISSTRTAYEVVNTYAAKDLADLFFRYGEERHARRIARRIVEARSQQPIETTTQLADLVARAIPKRFHPQGIHPATRVFQAIRIEVNEELESLGSAIERLVRFLRPDRRIGVIAFHSLEDRIVKRTYVKLAKGCQCPPDFPVCVCGRQPAVQIISKKPIRASREEYAHNPRSRSAKFRIAQKI</sequence>
<evidence type="ECO:0000256" key="2">
    <source>
        <dbReference type="ARBA" id="ARBA00022552"/>
    </source>
</evidence>
<evidence type="ECO:0000313" key="8">
    <source>
        <dbReference type="Proteomes" id="UP000649604"/>
    </source>
</evidence>
<evidence type="ECO:0000313" key="7">
    <source>
        <dbReference type="EMBL" id="MBD3324074.1"/>
    </source>
</evidence>
<reference evidence="7" key="1">
    <citation type="submission" date="2019-11" db="EMBL/GenBank/DDBJ databases">
        <title>Microbial mats filling the niche in hypersaline microbial mats.</title>
        <authorList>
            <person name="Wong H.L."/>
            <person name="Macleod F.I."/>
            <person name="White R.A. III"/>
            <person name="Burns B.P."/>
        </authorList>
    </citation>
    <scope>NUCLEOTIDE SEQUENCE</scope>
    <source>
        <strain evidence="7">Rbin_158</strain>
    </source>
</reference>
<dbReference type="GO" id="GO:0070475">
    <property type="term" value="P:rRNA base methylation"/>
    <property type="evidence" value="ECO:0007669"/>
    <property type="project" value="UniProtKB-UniRule"/>
</dbReference>
<gene>
    <name evidence="6 7" type="primary">rsmH</name>
    <name evidence="7" type="ORF">GF339_05780</name>
</gene>
<dbReference type="Proteomes" id="UP000649604">
    <property type="component" value="Unassembled WGS sequence"/>
</dbReference>
<keyword evidence="2 6" id="KW-0698">rRNA processing</keyword>
<comment type="similarity">
    <text evidence="1 6">Belongs to the methyltransferase superfamily. RsmH family.</text>
</comment>
<dbReference type="HAMAP" id="MF_01007">
    <property type="entry name" value="16SrRNA_methyltr_H"/>
    <property type="match status" value="1"/>
</dbReference>
<comment type="subcellular location">
    <subcellularLocation>
        <location evidence="6">Cytoplasm</location>
    </subcellularLocation>
</comment>
<proteinExistence type="inferred from homology"/>
<dbReference type="PANTHER" id="PTHR11265">
    <property type="entry name" value="S-ADENOSYL-METHYLTRANSFERASE MRAW"/>
    <property type="match status" value="1"/>
</dbReference>
<feature type="binding site" evidence="6">
    <location>
        <position position="79"/>
    </location>
    <ligand>
        <name>S-adenosyl-L-methionine</name>
        <dbReference type="ChEBI" id="CHEBI:59789"/>
    </ligand>
</feature>
<dbReference type="PANTHER" id="PTHR11265:SF0">
    <property type="entry name" value="12S RRNA N4-METHYLCYTIDINE METHYLTRANSFERASE"/>
    <property type="match status" value="1"/>
</dbReference>
<dbReference type="NCBIfam" id="TIGR00006">
    <property type="entry name" value="16S rRNA (cytosine(1402)-N(4))-methyltransferase RsmH"/>
    <property type="match status" value="1"/>
</dbReference>
<dbReference type="Pfam" id="PF01795">
    <property type="entry name" value="Methyltransf_5"/>
    <property type="match status" value="1"/>
</dbReference>
<dbReference type="PIRSF" id="PIRSF004486">
    <property type="entry name" value="MraW"/>
    <property type="match status" value="1"/>
</dbReference>
<dbReference type="AlphaFoldDB" id="A0A9D5Q4U4"/>
<dbReference type="FunFam" id="1.10.150.170:FF:000003">
    <property type="entry name" value="Ribosomal RNA small subunit methyltransferase H"/>
    <property type="match status" value="1"/>
</dbReference>
<keyword evidence="5 6" id="KW-0949">S-adenosyl-L-methionine</keyword>
<keyword evidence="4 6" id="KW-0808">Transferase</keyword>
<dbReference type="EMBL" id="WJJP01000179">
    <property type="protein sequence ID" value="MBD3324074.1"/>
    <property type="molecule type" value="Genomic_DNA"/>
</dbReference>
<name>A0A9D5Q4U4_9BACT</name>
<evidence type="ECO:0000256" key="4">
    <source>
        <dbReference type="ARBA" id="ARBA00022679"/>
    </source>
</evidence>